<dbReference type="Proteomes" id="UP000494120">
    <property type="component" value="Unassembled WGS sequence"/>
</dbReference>
<reference evidence="2 3" key="1">
    <citation type="submission" date="2019-09" db="EMBL/GenBank/DDBJ databases">
        <authorList>
            <person name="Depoorter E."/>
        </authorList>
    </citation>
    <scope>NUCLEOTIDE SEQUENCE [LARGE SCALE GENOMIC DNA]</scope>
    <source>
        <strain evidence="2 3">R-17378</strain>
    </source>
</reference>
<comment type="caution">
    <text evidence="2">The sequence shown here is derived from an EMBL/GenBank/DDBJ whole genome shotgun (WGS) entry which is preliminary data.</text>
</comment>
<organism evidence="2 3">
    <name type="scientific">Burkholderia aenigmatica</name>
    <dbReference type="NCBI Taxonomy" id="2015348"/>
    <lineage>
        <taxon>Bacteria</taxon>
        <taxon>Pseudomonadati</taxon>
        <taxon>Pseudomonadota</taxon>
        <taxon>Betaproteobacteria</taxon>
        <taxon>Burkholderiales</taxon>
        <taxon>Burkholderiaceae</taxon>
        <taxon>Burkholderia</taxon>
        <taxon>Burkholderia cepacia complex</taxon>
    </lineage>
</organism>
<keyword evidence="3" id="KW-1185">Reference proteome</keyword>
<dbReference type="NCBIfam" id="NF038324">
    <property type="entry name" value="DrmB_fam"/>
    <property type="match status" value="1"/>
</dbReference>
<protein>
    <recommendedName>
        <fullName evidence="1">MrfA-like Zn-binding domain-containing protein</fullName>
    </recommendedName>
</protein>
<sequence>MFSNPESAAENRDFKLRRVAPPKGFESWLEDTVLVERIREVRALMGFTRIESNADFAEATALEVGRLTKLSRESPKWLPASEVRGEGIFLRIREDALVNWQEKLNKSGKSEVQQLERDFLESHKAWRTLRKLKPADEHFPGIRLVLLHSLAHALMRQIVLDCGYTAASVRERLYSRQPGEDGGPMAGILLYTAAPDSEGTLGGLVELGDPMTLGRHLQQALESMRLCASDPLCSEHRPDTLGRTIQGACCHACQFAPETSCERGNRYLDRSVLVNTFAAAGTAFFD</sequence>
<dbReference type="InterPro" id="IPR047721">
    <property type="entry name" value="DrmB"/>
</dbReference>
<gene>
    <name evidence="2" type="ORF">BLA17378_08636</name>
</gene>
<evidence type="ECO:0000313" key="2">
    <source>
        <dbReference type="EMBL" id="VWD49815.1"/>
    </source>
</evidence>
<feature type="domain" description="MrfA-like Zn-binding" evidence="1">
    <location>
        <begin position="150"/>
        <end position="253"/>
    </location>
</feature>
<dbReference type="InterPro" id="IPR018973">
    <property type="entry name" value="MZB"/>
</dbReference>
<name>A0ABY6Y7H2_9BURK</name>
<dbReference type="EMBL" id="CABVQG010000085">
    <property type="protein sequence ID" value="VWD49815.1"/>
    <property type="molecule type" value="Genomic_DNA"/>
</dbReference>
<evidence type="ECO:0000259" key="1">
    <source>
        <dbReference type="Pfam" id="PF09369"/>
    </source>
</evidence>
<proteinExistence type="predicted"/>
<dbReference type="Pfam" id="PF09369">
    <property type="entry name" value="MZB"/>
    <property type="match status" value="1"/>
</dbReference>
<accession>A0ABY6Y7H2</accession>
<evidence type="ECO:0000313" key="3">
    <source>
        <dbReference type="Proteomes" id="UP000494120"/>
    </source>
</evidence>